<evidence type="ECO:0000256" key="7">
    <source>
        <dbReference type="ARBA" id="ARBA00023014"/>
    </source>
</evidence>
<evidence type="ECO:0000256" key="5">
    <source>
        <dbReference type="ARBA" id="ARBA00022840"/>
    </source>
</evidence>
<dbReference type="GO" id="GO:0003678">
    <property type="term" value="F:DNA helicase activity"/>
    <property type="evidence" value="ECO:0007669"/>
    <property type="project" value="UniProtKB-EC"/>
</dbReference>
<keyword evidence="1" id="KW-0479">Metal-binding</keyword>
<evidence type="ECO:0000256" key="2">
    <source>
        <dbReference type="ARBA" id="ARBA00022741"/>
    </source>
</evidence>
<dbReference type="EMBL" id="JACHHW010000001">
    <property type="protein sequence ID" value="MBB5186260.1"/>
    <property type="molecule type" value="Genomic_DNA"/>
</dbReference>
<keyword evidence="13" id="KW-1185">Reference proteome</keyword>
<dbReference type="Pfam" id="PF06733">
    <property type="entry name" value="DEAD_2"/>
    <property type="match status" value="1"/>
</dbReference>
<dbReference type="GO" id="GO:0016818">
    <property type="term" value="F:hydrolase activity, acting on acid anhydrides, in phosphorus-containing anhydrides"/>
    <property type="evidence" value="ECO:0007669"/>
    <property type="project" value="InterPro"/>
</dbReference>
<keyword evidence="5" id="KW-0067">ATP-binding</keyword>
<dbReference type="GO" id="GO:0006139">
    <property type="term" value="P:nucleobase-containing compound metabolic process"/>
    <property type="evidence" value="ECO:0007669"/>
    <property type="project" value="InterPro"/>
</dbReference>
<evidence type="ECO:0000256" key="6">
    <source>
        <dbReference type="ARBA" id="ARBA00023004"/>
    </source>
</evidence>
<gene>
    <name evidence="12" type="ORF">HNQ57_000519</name>
</gene>
<dbReference type="InterPro" id="IPR014013">
    <property type="entry name" value="Helic_SF1/SF2_ATP-bd_DinG/Rad3"/>
</dbReference>
<evidence type="ECO:0000259" key="11">
    <source>
        <dbReference type="PROSITE" id="PS51193"/>
    </source>
</evidence>
<keyword evidence="2" id="KW-0547">Nucleotide-binding</keyword>
<dbReference type="GO" id="GO:0003677">
    <property type="term" value="F:DNA binding"/>
    <property type="evidence" value="ECO:0007669"/>
    <property type="project" value="UniProtKB-KW"/>
</dbReference>
<dbReference type="InterPro" id="IPR042493">
    <property type="entry name" value="XPD_DNA_FeS"/>
</dbReference>
<keyword evidence="8" id="KW-0238">DNA-binding</keyword>
<comment type="similarity">
    <text evidence="10">Belongs to the helicase family. DinG subfamily.</text>
</comment>
<dbReference type="Gene3D" id="3.40.50.300">
    <property type="entry name" value="P-loop containing nucleotide triphosphate hydrolases"/>
    <property type="match status" value="2"/>
</dbReference>
<keyword evidence="7" id="KW-0411">Iron-sulfur</keyword>
<organism evidence="12 13">
    <name type="scientific">Zhongshania antarctica</name>
    <dbReference type="NCBI Taxonomy" id="641702"/>
    <lineage>
        <taxon>Bacteria</taxon>
        <taxon>Pseudomonadati</taxon>
        <taxon>Pseudomonadota</taxon>
        <taxon>Gammaproteobacteria</taxon>
        <taxon>Cellvibrionales</taxon>
        <taxon>Spongiibacteraceae</taxon>
        <taxon>Zhongshania</taxon>
    </lineage>
</organism>
<dbReference type="PANTHER" id="PTHR11472">
    <property type="entry name" value="DNA REPAIR DEAD HELICASE RAD3/XP-D SUBFAMILY MEMBER"/>
    <property type="match status" value="1"/>
</dbReference>
<keyword evidence="9" id="KW-0413">Isomerase</keyword>
<dbReference type="InterPro" id="IPR006555">
    <property type="entry name" value="ATP-dep_Helicase_C"/>
</dbReference>
<dbReference type="SUPFAM" id="SSF52540">
    <property type="entry name" value="P-loop containing nucleoside triphosphate hydrolases"/>
    <property type="match status" value="1"/>
</dbReference>
<evidence type="ECO:0000313" key="13">
    <source>
        <dbReference type="Proteomes" id="UP000536640"/>
    </source>
</evidence>
<keyword evidence="6" id="KW-0408">Iron</keyword>
<dbReference type="Pfam" id="PF13307">
    <property type="entry name" value="Helicase_C_2"/>
    <property type="match status" value="1"/>
</dbReference>
<evidence type="ECO:0000256" key="8">
    <source>
        <dbReference type="ARBA" id="ARBA00023125"/>
    </source>
</evidence>
<evidence type="ECO:0000256" key="1">
    <source>
        <dbReference type="ARBA" id="ARBA00022723"/>
    </source>
</evidence>
<protein>
    <submittedName>
        <fullName evidence="12">DNA excision repair protein ERCC-2</fullName>
        <ecNumber evidence="12">3.6.4.12</ecNumber>
    </submittedName>
</protein>
<dbReference type="EC" id="3.6.4.12" evidence="12"/>
<dbReference type="Gene3D" id="1.10.275.40">
    <property type="match status" value="1"/>
</dbReference>
<proteinExistence type="inferred from homology"/>
<dbReference type="PROSITE" id="PS51193">
    <property type="entry name" value="HELICASE_ATP_BIND_2"/>
    <property type="match status" value="1"/>
</dbReference>
<dbReference type="SMART" id="SM00491">
    <property type="entry name" value="HELICc2"/>
    <property type="match status" value="1"/>
</dbReference>
<name>A0A840R196_9GAMM</name>
<reference evidence="12 13" key="1">
    <citation type="submission" date="2020-08" db="EMBL/GenBank/DDBJ databases">
        <title>Genomic Encyclopedia of Type Strains, Phase IV (KMG-IV): sequencing the most valuable type-strain genomes for metagenomic binning, comparative biology and taxonomic classification.</title>
        <authorList>
            <person name="Goeker M."/>
        </authorList>
    </citation>
    <scope>NUCLEOTIDE SEQUENCE [LARGE SCALE GENOMIC DNA]</scope>
    <source>
        <strain evidence="12 13">DSM 25701</strain>
    </source>
</reference>
<comment type="caution">
    <text evidence="12">The sequence shown here is derived from an EMBL/GenBank/DDBJ whole genome shotgun (WGS) entry which is preliminary data.</text>
</comment>
<evidence type="ECO:0000256" key="9">
    <source>
        <dbReference type="ARBA" id="ARBA00023235"/>
    </source>
</evidence>
<dbReference type="GO" id="GO:0051536">
    <property type="term" value="F:iron-sulfur cluster binding"/>
    <property type="evidence" value="ECO:0007669"/>
    <property type="project" value="UniProtKB-KW"/>
</dbReference>
<dbReference type="InterPro" id="IPR045028">
    <property type="entry name" value="DinG/Rad3-like"/>
</dbReference>
<keyword evidence="3 12" id="KW-0378">Hydrolase</keyword>
<dbReference type="GO" id="GO:0046872">
    <property type="term" value="F:metal ion binding"/>
    <property type="evidence" value="ECO:0007669"/>
    <property type="project" value="UniProtKB-KW"/>
</dbReference>
<dbReference type="AlphaFoldDB" id="A0A840R196"/>
<dbReference type="Proteomes" id="UP000536640">
    <property type="component" value="Unassembled WGS sequence"/>
</dbReference>
<dbReference type="InterPro" id="IPR027417">
    <property type="entry name" value="P-loop_NTPase"/>
</dbReference>
<evidence type="ECO:0000256" key="3">
    <source>
        <dbReference type="ARBA" id="ARBA00022801"/>
    </source>
</evidence>
<feature type="domain" description="Helicase ATP-binding" evidence="11">
    <location>
        <begin position="179"/>
        <end position="437"/>
    </location>
</feature>
<dbReference type="PANTHER" id="PTHR11472:SF34">
    <property type="entry name" value="REGULATOR OF TELOMERE ELONGATION HELICASE 1"/>
    <property type="match status" value="1"/>
</dbReference>
<evidence type="ECO:0000256" key="4">
    <source>
        <dbReference type="ARBA" id="ARBA00022806"/>
    </source>
</evidence>
<sequence length="777" mass="87437">MEHPPMMDVSVRSLCEFAARTGSLEFKYTPAPSAEEGIIGHITVQQRRPDPYVAEYLLKGECEDVFVSGRVDGYYALQQDCFLEEIKTHRGNVARIGPGRRALHWAQLKVYGALFCRRDNRESINLRLTYFEVRKEEETHETLEFSADELWNYLSALCRDYAQWAIKEQRHRERRDLALAALDFPHADFRTGQHDLSRNVYMAVASSVPLLLQAPTGIGKTVGVLYPAMKAMPKIGLDRLFFLTCRNTGRKLGLDGLSTIIKAQAPVDLEAPAKLEAPPIRVLELSSREAACDHPDKACHGDSCPLAKNFFDRLSDAREEAIQQRFLDQSALRAIARNHSICRYFLAQEMARWSDIVVGDVNHYFDQFALLHSLTKQNEWKVAPLVDEAHNLIDRARGMYSIVLSEAEMLYTISKAPAPLQKPLADLEDAWQTLIKPFLSDTPVADIEHRYFLAEVPEELNSALYGLIAAITDYLSDHPAAADIQYVLFTALGFLRLADAFADHSLCTLEFTVSPVAGTILRGSAKLKIDNLIPADHLKQRFIDANSCVLFSATLSPNRYHQDLLGMPANSVFKDIESPFQREQIELRFVTDISTRRDDRFASLEPISARIAGQFKAQPGNYLVYLSSFEYLNALCACLNKLHPEIPTIRQSAGMAPSAREQFIADASDTTASVGFAVLGGVFSEGIDLPGDKLIGVFVATLGLPPHDELHEVLRTRLEARYGDGYRYTYLYPGMQKVIQAAGRLIRTPDDRGVIELIDDRFLREDIKAMLPKWWLH</sequence>
<evidence type="ECO:0000313" key="12">
    <source>
        <dbReference type="EMBL" id="MBB5186260.1"/>
    </source>
</evidence>
<dbReference type="Gene3D" id="1.10.30.20">
    <property type="entry name" value="Bacterial XPD DNA helicase, FeS cluster domain"/>
    <property type="match status" value="1"/>
</dbReference>
<keyword evidence="4" id="KW-0347">Helicase</keyword>
<accession>A0A840R196</accession>
<dbReference type="GO" id="GO:0005524">
    <property type="term" value="F:ATP binding"/>
    <property type="evidence" value="ECO:0007669"/>
    <property type="project" value="UniProtKB-KW"/>
</dbReference>
<dbReference type="InterPro" id="IPR010614">
    <property type="entry name" value="RAD3-like_helicase_DEAD"/>
</dbReference>
<evidence type="ECO:0000256" key="10">
    <source>
        <dbReference type="ARBA" id="ARBA00038058"/>
    </source>
</evidence>